<feature type="binding site" evidence="11">
    <location>
        <position position="112"/>
    </location>
    <ligand>
        <name>CTP</name>
        <dbReference type="ChEBI" id="CHEBI:37563"/>
    </ligand>
</feature>
<feature type="binding site" evidence="11">
    <location>
        <position position="28"/>
    </location>
    <ligand>
        <name>ATP</name>
        <dbReference type="ChEBI" id="CHEBI:30616"/>
    </ligand>
</feature>
<feature type="binding site" evidence="11">
    <location>
        <position position="155"/>
    </location>
    <ligand>
        <name>ATP</name>
        <dbReference type="ChEBI" id="CHEBI:30616"/>
    </ligand>
</feature>
<dbReference type="Gene3D" id="3.30.460.10">
    <property type="entry name" value="Beta Polymerase, domain 2"/>
    <property type="match status" value="1"/>
</dbReference>
<reference evidence="16" key="1">
    <citation type="journal article" date="2019" name="Int. J. Syst. Evol. Microbiol.">
        <title>The Global Catalogue of Microorganisms (GCM) 10K type strain sequencing project: providing services to taxonomists for standard genome sequencing and annotation.</title>
        <authorList>
            <consortium name="The Broad Institute Genomics Platform"/>
            <consortium name="The Broad Institute Genome Sequencing Center for Infectious Disease"/>
            <person name="Wu L."/>
            <person name="Ma J."/>
        </authorList>
    </citation>
    <scope>NUCLEOTIDE SEQUENCE [LARGE SCALE GENOMIC DNA]</scope>
    <source>
        <strain evidence="16">CCUG 73951</strain>
    </source>
</reference>
<evidence type="ECO:0000313" key="15">
    <source>
        <dbReference type="EMBL" id="MFC7320674.1"/>
    </source>
</evidence>
<feature type="binding site" evidence="11">
    <location>
        <position position="158"/>
    </location>
    <ligand>
        <name>CTP</name>
        <dbReference type="ChEBI" id="CHEBI:37563"/>
    </ligand>
</feature>
<evidence type="ECO:0000256" key="8">
    <source>
        <dbReference type="ARBA" id="ARBA00022840"/>
    </source>
</evidence>
<keyword evidence="16" id="KW-1185">Reference proteome</keyword>
<accession>A0ABW2K1Z6</accession>
<evidence type="ECO:0000256" key="2">
    <source>
        <dbReference type="ARBA" id="ARBA00022679"/>
    </source>
</evidence>
<dbReference type="SUPFAM" id="SSF81891">
    <property type="entry name" value="Poly A polymerase C-terminal region-like"/>
    <property type="match status" value="1"/>
</dbReference>
<dbReference type="SUPFAM" id="SSF81301">
    <property type="entry name" value="Nucleotidyltransferase"/>
    <property type="match status" value="1"/>
</dbReference>
<dbReference type="Pfam" id="PF13735">
    <property type="entry name" value="tRNA_NucTran2_2"/>
    <property type="match status" value="1"/>
</dbReference>
<gene>
    <name evidence="11" type="primary">cca</name>
    <name evidence="15" type="ORF">ACFQMN_07255</name>
</gene>
<evidence type="ECO:0000256" key="6">
    <source>
        <dbReference type="ARBA" id="ARBA00022741"/>
    </source>
</evidence>
<dbReference type="Gene3D" id="1.10.3090.10">
    <property type="entry name" value="cca-adding enzyme, domain 2"/>
    <property type="match status" value="1"/>
</dbReference>
<feature type="binding site" evidence="11">
    <location>
        <position position="155"/>
    </location>
    <ligand>
        <name>CTP</name>
        <dbReference type="ChEBI" id="CHEBI:37563"/>
    </ligand>
</feature>
<dbReference type="HAMAP" id="MF_01263">
    <property type="entry name" value="CCA_bact_type3"/>
    <property type="match status" value="1"/>
</dbReference>
<evidence type="ECO:0000256" key="9">
    <source>
        <dbReference type="ARBA" id="ARBA00022842"/>
    </source>
</evidence>
<comment type="miscellaneous">
    <text evidence="11">A single active site specifically recognizes both ATP and CTP and is responsible for their addition.</text>
</comment>
<keyword evidence="9 11" id="KW-0460">Magnesium</keyword>
<dbReference type="Gene3D" id="1.10.246.80">
    <property type="match status" value="1"/>
</dbReference>
<dbReference type="EC" id="2.7.7.72" evidence="11"/>
<evidence type="ECO:0000259" key="13">
    <source>
        <dbReference type="Pfam" id="PF12627"/>
    </source>
</evidence>
<dbReference type="Pfam" id="PF01743">
    <property type="entry name" value="PolyA_pol"/>
    <property type="match status" value="1"/>
</dbReference>
<evidence type="ECO:0000256" key="3">
    <source>
        <dbReference type="ARBA" id="ARBA00022694"/>
    </source>
</evidence>
<dbReference type="GO" id="GO:0004810">
    <property type="term" value="F:CCA tRNA nucleotidyltransferase activity"/>
    <property type="evidence" value="ECO:0007669"/>
    <property type="project" value="UniProtKB-EC"/>
</dbReference>
<evidence type="ECO:0000256" key="11">
    <source>
        <dbReference type="HAMAP-Rule" id="MF_01263"/>
    </source>
</evidence>
<dbReference type="Proteomes" id="UP001596494">
    <property type="component" value="Unassembled WGS sequence"/>
</dbReference>
<keyword evidence="2 11" id="KW-0808">Transferase</keyword>
<dbReference type="Pfam" id="PF12627">
    <property type="entry name" value="PolyA_pol_RNAbd"/>
    <property type="match status" value="1"/>
</dbReference>
<proteinExistence type="inferred from homology"/>
<dbReference type="InterPro" id="IPR023068">
    <property type="entry name" value="CCA-adding_enz_firmicutes"/>
</dbReference>
<evidence type="ECO:0000256" key="5">
    <source>
        <dbReference type="ARBA" id="ARBA00022723"/>
    </source>
</evidence>
<sequence>MMKPNLKHAFEIIHNIEQKGGRAHIVGGAVRDAFLDRPLGDIDLASSFSPDQVMQAFDKVIPVGAEHGTVIIRYKGESYEITTYRSETEYADYRHPDQVEFIDSIEDDLARRDFTINAMAFNSAAELIDPYGGKTDLERKIIRAVGVPEERFKEDPLRILRALRFASQLRFNLDEHLLQAIRVCAPLLRYISVERKAVEFEKLLAGVGYKRILPLCFSLKIGSFLPIFNKELSLLKKLPAYNLRNMAEVITFYLMQGSAFTVHDWVKEWKLSNRVKHEALHLYDAVKAISFGTEDYDWILYQLPAHLQVHLISVAKALDWKIDESQLAIRYEKLPIKSKKELSFQAEDLIQAFPGSEKGRWIGDSLQRIEKAVVLKKIANEYQAIKEWVHSWNRHEIDS</sequence>
<feature type="binding site" evidence="11">
    <location>
        <position position="31"/>
    </location>
    <ligand>
        <name>CTP</name>
        <dbReference type="ChEBI" id="CHEBI:37563"/>
    </ligand>
</feature>
<keyword evidence="5 11" id="KW-0479">Metal-binding</keyword>
<dbReference type="InterPro" id="IPR032810">
    <property type="entry name" value="CCA-adding_enz_C"/>
</dbReference>
<dbReference type="PANTHER" id="PTHR46173">
    <property type="entry name" value="CCA TRNA NUCLEOTIDYLTRANSFERASE 1, MITOCHONDRIAL"/>
    <property type="match status" value="1"/>
</dbReference>
<comment type="subunit">
    <text evidence="11">Homodimer.</text>
</comment>
<feature type="binding site" evidence="11">
    <location>
        <position position="161"/>
    </location>
    <ligand>
        <name>ATP</name>
        <dbReference type="ChEBI" id="CHEBI:30616"/>
    </ligand>
</feature>
<dbReference type="Gene3D" id="1.20.58.560">
    <property type="match status" value="1"/>
</dbReference>
<feature type="domain" description="tRNA nucleotidyltransferase/poly(A) polymerase RNA and SrmB- binding" evidence="13">
    <location>
        <begin position="171"/>
        <end position="206"/>
    </location>
</feature>
<keyword evidence="4 11" id="KW-0548">Nucleotidyltransferase</keyword>
<keyword evidence="3 11" id="KW-0819">tRNA processing</keyword>
<protein>
    <recommendedName>
        <fullName evidence="11">CCA-adding enzyme</fullName>
        <ecNumber evidence="11">2.7.7.72</ecNumber>
    </recommendedName>
    <alternativeName>
        <fullName evidence="11">CCA tRNA nucleotidyltransferase</fullName>
    </alternativeName>
    <alternativeName>
        <fullName evidence="11">tRNA CCA-pyrophosphorylase</fullName>
    </alternativeName>
    <alternativeName>
        <fullName evidence="11">tRNA adenylyl-/cytidylyl- transferase</fullName>
    </alternativeName>
    <alternativeName>
        <fullName evidence="11">tRNA nucleotidyltransferase</fullName>
    </alternativeName>
    <alternativeName>
        <fullName evidence="11">tRNA-NT</fullName>
    </alternativeName>
</protein>
<keyword evidence="6 11" id="KW-0547">Nucleotide-binding</keyword>
<feature type="binding site" evidence="11">
    <location>
        <position position="161"/>
    </location>
    <ligand>
        <name>CTP</name>
        <dbReference type="ChEBI" id="CHEBI:37563"/>
    </ligand>
</feature>
<feature type="binding site" evidence="11">
    <location>
        <position position="158"/>
    </location>
    <ligand>
        <name>ATP</name>
        <dbReference type="ChEBI" id="CHEBI:30616"/>
    </ligand>
</feature>
<organism evidence="15 16">
    <name type="scientific">Halobacillus campisalis</name>
    <dbReference type="NCBI Taxonomy" id="435909"/>
    <lineage>
        <taxon>Bacteria</taxon>
        <taxon>Bacillati</taxon>
        <taxon>Bacillota</taxon>
        <taxon>Bacilli</taxon>
        <taxon>Bacillales</taxon>
        <taxon>Bacillaceae</taxon>
        <taxon>Halobacillus</taxon>
    </lineage>
</organism>
<dbReference type="EMBL" id="JBHTBY010000006">
    <property type="protein sequence ID" value="MFC7320674.1"/>
    <property type="molecule type" value="Genomic_DNA"/>
</dbReference>
<dbReference type="InterPro" id="IPR050264">
    <property type="entry name" value="Bact_CCA-adding_enz_type3_sf"/>
</dbReference>
<dbReference type="InterPro" id="IPR002646">
    <property type="entry name" value="PolA_pol_head_dom"/>
</dbReference>
<evidence type="ECO:0000256" key="7">
    <source>
        <dbReference type="ARBA" id="ARBA00022800"/>
    </source>
</evidence>
<feature type="binding site" evidence="11">
    <location>
        <position position="164"/>
    </location>
    <ligand>
        <name>CTP</name>
        <dbReference type="ChEBI" id="CHEBI:37563"/>
    </ligand>
</feature>
<keyword evidence="7 11" id="KW-0692">RNA repair</keyword>
<name>A0ABW2K1Z6_9BACI</name>
<evidence type="ECO:0000256" key="10">
    <source>
        <dbReference type="ARBA" id="ARBA00022884"/>
    </source>
</evidence>
<feature type="binding site" evidence="11">
    <location>
        <position position="31"/>
    </location>
    <ligand>
        <name>ATP</name>
        <dbReference type="ChEBI" id="CHEBI:30616"/>
    </ligand>
</feature>
<dbReference type="InterPro" id="IPR043519">
    <property type="entry name" value="NT_sf"/>
</dbReference>
<dbReference type="CDD" id="cd05398">
    <property type="entry name" value="NT_ClassII-CCAase"/>
    <property type="match status" value="1"/>
</dbReference>
<feature type="binding site" evidence="11">
    <location>
        <position position="164"/>
    </location>
    <ligand>
        <name>ATP</name>
        <dbReference type="ChEBI" id="CHEBI:30616"/>
    </ligand>
</feature>
<comment type="catalytic activity">
    <reaction evidence="11">
        <text>a tRNA with a 3' CCA end + 2 CTP + ATP = a tRNA with a 3' CCACCA end + 3 diphosphate</text>
        <dbReference type="Rhea" id="RHEA:76235"/>
        <dbReference type="Rhea" id="RHEA-COMP:10468"/>
        <dbReference type="Rhea" id="RHEA-COMP:18655"/>
        <dbReference type="ChEBI" id="CHEBI:30616"/>
        <dbReference type="ChEBI" id="CHEBI:33019"/>
        <dbReference type="ChEBI" id="CHEBI:37563"/>
        <dbReference type="ChEBI" id="CHEBI:83071"/>
        <dbReference type="ChEBI" id="CHEBI:195187"/>
    </reaction>
</comment>
<evidence type="ECO:0000256" key="1">
    <source>
        <dbReference type="ARBA" id="ARBA00001946"/>
    </source>
</evidence>
<evidence type="ECO:0000313" key="16">
    <source>
        <dbReference type="Proteomes" id="UP001596494"/>
    </source>
</evidence>
<keyword evidence="10 11" id="KW-0694">RNA-binding</keyword>
<dbReference type="PANTHER" id="PTHR46173:SF1">
    <property type="entry name" value="CCA TRNA NUCLEOTIDYLTRANSFERASE 1, MITOCHONDRIAL"/>
    <property type="match status" value="1"/>
</dbReference>
<comment type="caution">
    <text evidence="15">The sequence shown here is derived from an EMBL/GenBank/DDBJ whole genome shotgun (WGS) entry which is preliminary data.</text>
</comment>
<dbReference type="InterPro" id="IPR032828">
    <property type="entry name" value="PolyA_RNA-bd"/>
</dbReference>
<feature type="binding site" evidence="11">
    <location>
        <position position="43"/>
    </location>
    <ligand>
        <name>Mg(2+)</name>
        <dbReference type="ChEBI" id="CHEBI:18420"/>
    </ligand>
</feature>
<comment type="cofactor">
    <cofactor evidence="1 11">
        <name>Mg(2+)</name>
        <dbReference type="ChEBI" id="CHEBI:18420"/>
    </cofactor>
</comment>
<evidence type="ECO:0000259" key="12">
    <source>
        <dbReference type="Pfam" id="PF01743"/>
    </source>
</evidence>
<comment type="function">
    <text evidence="11">Catalyzes the addition and repair of the essential 3'-terminal CCA sequence in tRNAs without using a nucleic acid template. Adds these three nucleotides in the order of C, C, and A to the tRNA nucleotide-73, using CTP and ATP as substrates and producing inorganic pyrophosphate. tRNA 3'-terminal CCA addition is required both for tRNA processing and repair. Also involved in tRNA surveillance by mediating tandem CCA addition to generate a CCACCA at the 3' terminus of unstable tRNAs. While stable tRNAs receive only 3'-terminal CCA, unstable tRNAs are marked with CCACCA and rapidly degraded.</text>
</comment>
<feature type="binding site" evidence="11">
    <location>
        <position position="112"/>
    </location>
    <ligand>
        <name>ATP</name>
        <dbReference type="ChEBI" id="CHEBI:30616"/>
    </ligand>
</feature>
<evidence type="ECO:0000256" key="4">
    <source>
        <dbReference type="ARBA" id="ARBA00022695"/>
    </source>
</evidence>
<evidence type="ECO:0000259" key="14">
    <source>
        <dbReference type="Pfam" id="PF13735"/>
    </source>
</evidence>
<feature type="binding site" evidence="11">
    <location>
        <position position="28"/>
    </location>
    <ligand>
        <name>CTP</name>
        <dbReference type="ChEBI" id="CHEBI:37563"/>
    </ligand>
</feature>
<keyword evidence="8 11" id="KW-0067">ATP-binding</keyword>
<feature type="binding site" evidence="11">
    <location>
        <position position="41"/>
    </location>
    <ligand>
        <name>Mg(2+)</name>
        <dbReference type="ChEBI" id="CHEBI:18420"/>
    </ligand>
</feature>
<feature type="domain" description="CCA-adding enzyme C-terminal" evidence="14">
    <location>
        <begin position="251"/>
        <end position="389"/>
    </location>
</feature>
<comment type="similarity">
    <text evidence="11">Belongs to the tRNA nucleotidyltransferase/poly(A) polymerase family. Bacterial CCA-adding enzyme type 3 subfamily.</text>
</comment>
<feature type="domain" description="Poly A polymerase head" evidence="12">
    <location>
        <begin position="24"/>
        <end position="143"/>
    </location>
</feature>
<comment type="catalytic activity">
    <reaction evidence="11">
        <text>a tRNA precursor + 2 CTP + ATP = a tRNA with a 3' CCA end + 3 diphosphate</text>
        <dbReference type="Rhea" id="RHEA:14433"/>
        <dbReference type="Rhea" id="RHEA-COMP:10465"/>
        <dbReference type="Rhea" id="RHEA-COMP:10468"/>
        <dbReference type="ChEBI" id="CHEBI:30616"/>
        <dbReference type="ChEBI" id="CHEBI:33019"/>
        <dbReference type="ChEBI" id="CHEBI:37563"/>
        <dbReference type="ChEBI" id="CHEBI:74896"/>
        <dbReference type="ChEBI" id="CHEBI:83071"/>
        <dbReference type="EC" id="2.7.7.72"/>
    </reaction>
</comment>
<dbReference type="RefSeq" id="WP_289214292.1">
    <property type="nucleotide sequence ID" value="NZ_JAPVRC010000001.1"/>
</dbReference>
<dbReference type="NCBIfam" id="NF009814">
    <property type="entry name" value="PRK13299.1"/>
    <property type="match status" value="1"/>
</dbReference>